<keyword evidence="2" id="KW-0812">Transmembrane</keyword>
<organism evidence="6 7">
    <name type="scientific">Glutamicibacter ectropisis</name>
    <dbReference type="NCBI Taxonomy" id="3046593"/>
    <lineage>
        <taxon>Bacteria</taxon>
        <taxon>Bacillati</taxon>
        <taxon>Actinomycetota</taxon>
        <taxon>Actinomycetes</taxon>
        <taxon>Micrococcales</taxon>
        <taxon>Micrococcaceae</taxon>
        <taxon>Glutamicibacter</taxon>
    </lineage>
</organism>
<accession>A0AAU6WEH3</accession>
<comment type="subcellular location">
    <subcellularLocation>
        <location evidence="1">Membrane</location>
        <topology evidence="1">Multi-pass membrane protein</topology>
    </subcellularLocation>
</comment>
<evidence type="ECO:0000313" key="7">
    <source>
        <dbReference type="Proteomes" id="UP001486888"/>
    </source>
</evidence>
<dbReference type="Proteomes" id="UP001486888">
    <property type="component" value="Chromosome"/>
</dbReference>
<dbReference type="AlphaFoldDB" id="A0AAU6WEH3"/>
<sequence length="384" mass="41187">MAKGSTSGSTSQRMPAKLAGFLAARNRSGLVRARNSLPRILRMTLGAIGAFWIAESIWGHTQPIFAATSALISLGFGASTTVRKTAEVALGCTLGVAMGDTLMHWFGQGIWQAALVMSLSLVIARYLDSGAIFSTQLGMQSALVVLLPVSVDGPFARSIDALTGSLLALLVIIVWPSDPRRTPVAALSDLLKELSEAILECSWAIRDDDRRSAFHALIKARATQKHLDKLPGAFSASKEIAMISPVGRRHRHELNRLSQRYNHYDWTARNLRVFARRLASVLTNSALTPEGAEALAPLLREVSEAANSLAHSVREPSLAGQLKYEKAAVVQLESAAAQLDPQALGVEGLQGEGLVLLLRPMIVDLLEAAGRDHEDAVAALPKLS</sequence>
<evidence type="ECO:0000313" key="6">
    <source>
        <dbReference type="EMBL" id="XAO46101.1"/>
    </source>
</evidence>
<evidence type="ECO:0000256" key="1">
    <source>
        <dbReference type="ARBA" id="ARBA00004141"/>
    </source>
</evidence>
<name>A0AAU6WEH3_9MICC</name>
<dbReference type="EMBL" id="CP125942">
    <property type="protein sequence ID" value="XAO46101.1"/>
    <property type="molecule type" value="Genomic_DNA"/>
</dbReference>
<dbReference type="Pfam" id="PF13515">
    <property type="entry name" value="FUSC_2"/>
    <property type="match status" value="1"/>
</dbReference>
<protein>
    <submittedName>
        <fullName evidence="6">FUSC family protein</fullName>
    </submittedName>
</protein>
<reference evidence="6 7" key="1">
    <citation type="submission" date="2023-05" db="EMBL/GenBank/DDBJ databases">
        <title>Glutamicibacter sp. B1, complete genome.</title>
        <authorList>
            <person name="Long Y.H."/>
            <person name="Fang T."/>
            <person name="Li X.Y."/>
        </authorList>
    </citation>
    <scope>NUCLEOTIDE SEQUENCE [LARGE SCALE GENOMIC DNA]</scope>
    <source>
        <strain evidence="6 7">B1</strain>
    </source>
</reference>
<gene>
    <name evidence="6" type="ORF">QMQ05_00670</name>
</gene>
<keyword evidence="4" id="KW-0472">Membrane</keyword>
<keyword evidence="7" id="KW-1185">Reference proteome</keyword>
<dbReference type="KEGG" id="gey:QMQ05_00670"/>
<proteinExistence type="predicted"/>
<dbReference type="InterPro" id="IPR049453">
    <property type="entry name" value="Memb_transporter_dom"/>
</dbReference>
<dbReference type="GO" id="GO:0016020">
    <property type="term" value="C:membrane"/>
    <property type="evidence" value="ECO:0007669"/>
    <property type="project" value="UniProtKB-SubCell"/>
</dbReference>
<keyword evidence="3" id="KW-1133">Transmembrane helix</keyword>
<feature type="domain" description="Integral membrane bound transporter" evidence="5">
    <location>
        <begin position="51"/>
        <end position="171"/>
    </location>
</feature>
<dbReference type="RefSeq" id="WP_345472158.1">
    <property type="nucleotide sequence ID" value="NZ_CP125942.1"/>
</dbReference>
<evidence type="ECO:0000256" key="2">
    <source>
        <dbReference type="ARBA" id="ARBA00022692"/>
    </source>
</evidence>
<evidence type="ECO:0000259" key="5">
    <source>
        <dbReference type="Pfam" id="PF13515"/>
    </source>
</evidence>
<evidence type="ECO:0000256" key="3">
    <source>
        <dbReference type="ARBA" id="ARBA00022989"/>
    </source>
</evidence>
<evidence type="ECO:0000256" key="4">
    <source>
        <dbReference type="ARBA" id="ARBA00023136"/>
    </source>
</evidence>